<feature type="compositionally biased region" description="Basic and acidic residues" evidence="1">
    <location>
        <begin position="611"/>
        <end position="634"/>
    </location>
</feature>
<feature type="compositionally biased region" description="Polar residues" evidence="1">
    <location>
        <begin position="493"/>
        <end position="502"/>
    </location>
</feature>
<comment type="caution">
    <text evidence="2">The sequence shown here is derived from an EMBL/GenBank/DDBJ whole genome shotgun (WGS) entry which is preliminary data.</text>
</comment>
<dbReference type="Proteomes" id="UP001265746">
    <property type="component" value="Unassembled WGS sequence"/>
</dbReference>
<feature type="compositionally biased region" description="Basic and acidic residues" evidence="1">
    <location>
        <begin position="561"/>
        <end position="570"/>
    </location>
</feature>
<gene>
    <name evidence="2" type="ORF">N8I77_011070</name>
</gene>
<evidence type="ECO:0000313" key="3">
    <source>
        <dbReference type="Proteomes" id="UP001265746"/>
    </source>
</evidence>
<evidence type="ECO:0000313" key="2">
    <source>
        <dbReference type="EMBL" id="KAK2599301.1"/>
    </source>
</evidence>
<organism evidence="2 3">
    <name type="scientific">Phomopsis amygdali</name>
    <name type="common">Fusicoccum amygdali</name>
    <dbReference type="NCBI Taxonomy" id="1214568"/>
    <lineage>
        <taxon>Eukaryota</taxon>
        <taxon>Fungi</taxon>
        <taxon>Dikarya</taxon>
        <taxon>Ascomycota</taxon>
        <taxon>Pezizomycotina</taxon>
        <taxon>Sordariomycetes</taxon>
        <taxon>Sordariomycetidae</taxon>
        <taxon>Diaporthales</taxon>
        <taxon>Diaporthaceae</taxon>
        <taxon>Diaporthe</taxon>
    </lineage>
</organism>
<accession>A0AAD9VYA2</accession>
<proteinExistence type="predicted"/>
<keyword evidence="3" id="KW-1185">Reference proteome</keyword>
<dbReference type="EMBL" id="JAUJFL010000007">
    <property type="protein sequence ID" value="KAK2599301.1"/>
    <property type="molecule type" value="Genomic_DNA"/>
</dbReference>
<feature type="compositionally biased region" description="Polar residues" evidence="1">
    <location>
        <begin position="394"/>
        <end position="403"/>
    </location>
</feature>
<evidence type="ECO:0000256" key="1">
    <source>
        <dbReference type="SAM" id="MobiDB-lite"/>
    </source>
</evidence>
<name>A0AAD9VYA2_PHOAM</name>
<feature type="compositionally biased region" description="Basic and acidic residues" evidence="1">
    <location>
        <begin position="417"/>
        <end position="437"/>
    </location>
</feature>
<dbReference type="AlphaFoldDB" id="A0AAD9VYA2"/>
<sequence length="634" mass="70920">MASKIMDPLEVAPIPNWGTQDEDQWAKVIHTLRMSAPSSYSEERGTVSGVDCMVRVMQQILATLPRKDAQRLVHRHRQRNLLLNLAQRDLTVTTPAQSKNVQTSRRFVWQALCKAIVGVQGTLSFEKIDQHPYMQENIWQDIELQAFYPSLIKPRGQDHFYDPSQLETSPSDLNKVRTSQSLFMWDTNVHRDLTDVFEDYFRQTVHKGEHGTYTMMFKFPRIARVCFDPTKKKLESFGIRNIYRVSMKTRAQKWEPEPSGDGRMTAVYSKTGTVRVYSLIAVVRLRNDADGHDYVRLYDPQGRSVVPQGSEPQFASFYNDKWSISEQDHKYMLYFAPILGPQNKVLSVSKTASEVPRPRNPLPAGQVPPAQLFEEWAIHKAAEVEQEEARAGHSTGQPHQQTSRGDEHQPESGTRVLRPDEHDELPRAPAPEQREQLPKTSAQNPLPKGSSHSKPPMTAEEQLPLNRESSSTRPGASQSFSSLPQPSSAAITGRTTGPSSVAPSRRGDVGTDEQPLVSDSASSSPTKLPQVSGSTKMARTTPGRRAEGSEAGPPKAPQASEKVKSTDKATSKATSVGKKFTGRKSNRSSPEPGLKKRKKQDLPSYSSSFEEQERAKARDTKKPRESEDRGKGKT</sequence>
<feature type="region of interest" description="Disordered" evidence="1">
    <location>
        <begin position="384"/>
        <end position="634"/>
    </location>
</feature>
<feature type="compositionally biased region" description="Polar residues" evidence="1">
    <location>
        <begin position="517"/>
        <end position="538"/>
    </location>
</feature>
<reference evidence="2" key="1">
    <citation type="submission" date="2023-06" db="EMBL/GenBank/DDBJ databases">
        <authorList>
            <person name="Noh H."/>
        </authorList>
    </citation>
    <scope>NUCLEOTIDE SEQUENCE</scope>
    <source>
        <strain evidence="2">DUCC20226</strain>
    </source>
</reference>
<feature type="compositionally biased region" description="Low complexity" evidence="1">
    <location>
        <begin position="476"/>
        <end position="490"/>
    </location>
</feature>
<protein>
    <submittedName>
        <fullName evidence="2">Uncharacterized protein</fullName>
    </submittedName>
</protein>